<organism evidence="5 6">
    <name type="scientific">Polaromonas vacuolata</name>
    <dbReference type="NCBI Taxonomy" id="37448"/>
    <lineage>
        <taxon>Bacteria</taxon>
        <taxon>Pseudomonadati</taxon>
        <taxon>Pseudomonadota</taxon>
        <taxon>Betaproteobacteria</taxon>
        <taxon>Burkholderiales</taxon>
        <taxon>Comamonadaceae</taxon>
        <taxon>Polaromonas</taxon>
    </lineage>
</organism>
<sequence>MSIKYAQRFFSLFFYLQCSSFAYAENIFDCLIEPSQTVDVSSPVVGLLDKVLVKRGDSVIKGQVVASLDSHAEVAATALALYKSEMLAPVEAAQTKIEFSNKKFIRKSDMHANNFMSEQEKDEAQSELNLAQAELNLARENKQLAKLEWQQQSSLLKLRTLVSPFNGVVVEQLLYPGEIVEPSGQKKVILRLAKLDPLRVRVILPMRIFGNINSSTQVEVSPELPIGGHYAGRVKVVDRLVDAASATFSVYLEIPNPKLDISVGVKCRAQFLSTVDLPRK</sequence>
<dbReference type="RefSeq" id="WP_168921810.1">
    <property type="nucleotide sequence ID" value="NZ_CP051461.1"/>
</dbReference>
<evidence type="ECO:0000313" key="6">
    <source>
        <dbReference type="Proteomes" id="UP000502041"/>
    </source>
</evidence>
<comment type="similarity">
    <text evidence="1">Belongs to the membrane fusion protein (MFP) (TC 8.A.1) family.</text>
</comment>
<evidence type="ECO:0000256" key="2">
    <source>
        <dbReference type="SAM" id="Coils"/>
    </source>
</evidence>
<feature type="coiled-coil region" evidence="2">
    <location>
        <begin position="114"/>
        <end position="150"/>
    </location>
</feature>
<dbReference type="InterPro" id="IPR058647">
    <property type="entry name" value="BSH_CzcB-like"/>
</dbReference>
<name>A0A6H2H840_9BURK</name>
<dbReference type="NCBIfam" id="TIGR01730">
    <property type="entry name" value="RND_mfp"/>
    <property type="match status" value="1"/>
</dbReference>
<feature type="signal peptide" evidence="3">
    <location>
        <begin position="1"/>
        <end position="24"/>
    </location>
</feature>
<dbReference type="Proteomes" id="UP000502041">
    <property type="component" value="Chromosome"/>
</dbReference>
<dbReference type="AlphaFoldDB" id="A0A6H2H840"/>
<dbReference type="Gene3D" id="2.40.50.100">
    <property type="match status" value="1"/>
</dbReference>
<dbReference type="PANTHER" id="PTHR30469:SF15">
    <property type="entry name" value="HLYD FAMILY OF SECRETION PROTEINS"/>
    <property type="match status" value="1"/>
</dbReference>
<evidence type="ECO:0000256" key="3">
    <source>
        <dbReference type="SAM" id="SignalP"/>
    </source>
</evidence>
<feature type="domain" description="CzcB-like barrel-sandwich hybrid" evidence="4">
    <location>
        <begin position="36"/>
        <end position="182"/>
    </location>
</feature>
<keyword evidence="3" id="KW-0732">Signal</keyword>
<dbReference type="KEGG" id="pvac:HC248_01325"/>
<reference evidence="5 6" key="1">
    <citation type="submission" date="2020-04" db="EMBL/GenBank/DDBJ databases">
        <title>Complete genome of a Psychrophilic, Marine, Gas Vacuolate Bacterium Polaromonas vacuolata KCTC 22033T.</title>
        <authorList>
            <person name="Hwang K."/>
            <person name="Kim K.M."/>
        </authorList>
    </citation>
    <scope>NUCLEOTIDE SEQUENCE [LARGE SCALE GENOMIC DNA]</scope>
    <source>
        <strain evidence="5 6">KCTC 22033</strain>
    </source>
</reference>
<proteinExistence type="inferred from homology"/>
<dbReference type="GO" id="GO:0015562">
    <property type="term" value="F:efflux transmembrane transporter activity"/>
    <property type="evidence" value="ECO:0007669"/>
    <property type="project" value="TreeGrafter"/>
</dbReference>
<dbReference type="Gene3D" id="2.40.30.170">
    <property type="match status" value="1"/>
</dbReference>
<dbReference type="Gene3D" id="1.10.287.470">
    <property type="entry name" value="Helix hairpin bin"/>
    <property type="match status" value="1"/>
</dbReference>
<keyword evidence="2" id="KW-0175">Coiled coil</keyword>
<dbReference type="PANTHER" id="PTHR30469">
    <property type="entry name" value="MULTIDRUG RESISTANCE PROTEIN MDTA"/>
    <property type="match status" value="1"/>
</dbReference>
<dbReference type="EMBL" id="CP051461">
    <property type="protein sequence ID" value="QJC56041.1"/>
    <property type="molecule type" value="Genomic_DNA"/>
</dbReference>
<protein>
    <submittedName>
        <fullName evidence="5">Multidrug resistance protein MdtE</fullName>
    </submittedName>
</protein>
<dbReference type="SUPFAM" id="SSF111369">
    <property type="entry name" value="HlyD-like secretion proteins"/>
    <property type="match status" value="1"/>
</dbReference>
<dbReference type="Pfam" id="PF25973">
    <property type="entry name" value="BSH_CzcB"/>
    <property type="match status" value="1"/>
</dbReference>
<evidence type="ECO:0000256" key="1">
    <source>
        <dbReference type="ARBA" id="ARBA00009477"/>
    </source>
</evidence>
<feature type="chain" id="PRO_5026155897" evidence="3">
    <location>
        <begin position="25"/>
        <end position="280"/>
    </location>
</feature>
<gene>
    <name evidence="5" type="primary">mdtE</name>
    <name evidence="5" type="ORF">HC248_01325</name>
</gene>
<evidence type="ECO:0000259" key="4">
    <source>
        <dbReference type="Pfam" id="PF25973"/>
    </source>
</evidence>
<keyword evidence="6" id="KW-1185">Reference proteome</keyword>
<accession>A0A6H2H840</accession>
<dbReference type="GO" id="GO:1990281">
    <property type="term" value="C:efflux pump complex"/>
    <property type="evidence" value="ECO:0007669"/>
    <property type="project" value="TreeGrafter"/>
</dbReference>
<evidence type="ECO:0000313" key="5">
    <source>
        <dbReference type="EMBL" id="QJC56041.1"/>
    </source>
</evidence>
<dbReference type="InterPro" id="IPR006143">
    <property type="entry name" value="RND_pump_MFP"/>
</dbReference>